<protein>
    <recommendedName>
        <fullName evidence="10">Pyridoxal 5'-phosphate synthase subunit PdxT</fullName>
        <ecNumber evidence="10">4.3.3.6</ecNumber>
    </recommendedName>
    <alternativeName>
        <fullName evidence="10">Pdx2</fullName>
    </alternativeName>
    <alternativeName>
        <fullName evidence="10">Pyridoxal 5'-phosphate synthase glutaminase subunit</fullName>
        <ecNumber evidence="10">3.5.1.2</ecNumber>
    </alternativeName>
</protein>
<dbReference type="EMBL" id="CP030840">
    <property type="protein sequence ID" value="AXC14916.1"/>
    <property type="molecule type" value="Genomic_DNA"/>
</dbReference>
<feature type="binding site" evidence="10 12">
    <location>
        <begin position="153"/>
        <end position="154"/>
    </location>
    <ligand>
        <name>L-glutamine</name>
        <dbReference type="ChEBI" id="CHEBI:58359"/>
    </ligand>
</feature>
<proteinExistence type="inferred from homology"/>
<evidence type="ECO:0000256" key="1">
    <source>
        <dbReference type="ARBA" id="ARBA00008345"/>
    </source>
</evidence>
<dbReference type="GO" id="GO:0042823">
    <property type="term" value="P:pyridoxal phosphate biosynthetic process"/>
    <property type="evidence" value="ECO:0007669"/>
    <property type="project" value="UniProtKB-UniRule"/>
</dbReference>
<gene>
    <name evidence="10" type="primary">pdxT</name>
    <name evidence="13" type="ORF">ACPOL_5670</name>
</gene>
<evidence type="ECO:0000256" key="7">
    <source>
        <dbReference type="ARBA" id="ARBA00049534"/>
    </source>
</evidence>
<sequence>MKTAQIESAVRDGGFLENGKHPLVGVLAIQGDYAAHARALIDSGAEPVMIRTAEELVGLDGLIIPGGESTTMLRFLERDGFLGELKKFVETKPAFGTCAGCILLAKEVLHPAQPSLSVLDAAVERNAYGRQIDSTILSAETSLPGGPLEMVFIRAPRMTKVGDDVEVLADREGFPVLVRQGHLMAATFHPELSADRRVHQLFVDIVKRNLNGRRSSQPVEEAVYTELDVRTQ</sequence>
<keyword evidence="13" id="KW-0808">Transferase</keyword>
<dbReference type="Proteomes" id="UP000253606">
    <property type="component" value="Chromosome"/>
</dbReference>
<evidence type="ECO:0000256" key="6">
    <source>
        <dbReference type="ARBA" id="ARBA00047992"/>
    </source>
</evidence>
<dbReference type="CDD" id="cd01749">
    <property type="entry name" value="GATase1_PB"/>
    <property type="match status" value="1"/>
</dbReference>
<feature type="active site" description="Charge relay system" evidence="10 11">
    <location>
        <position position="191"/>
    </location>
</feature>
<evidence type="ECO:0000256" key="12">
    <source>
        <dbReference type="PIRSR" id="PIRSR005639-2"/>
    </source>
</evidence>
<dbReference type="PIRSF" id="PIRSF005639">
    <property type="entry name" value="Glut_amidoT_SNO"/>
    <property type="match status" value="1"/>
</dbReference>
<dbReference type="EC" id="3.5.1.2" evidence="10"/>
<keyword evidence="14" id="KW-1185">Reference proteome</keyword>
<keyword evidence="2 10" id="KW-0378">Hydrolase</keyword>
<feature type="binding site" evidence="10 12">
    <location>
        <begin position="67"/>
        <end position="69"/>
    </location>
    <ligand>
        <name>L-glutamine</name>
        <dbReference type="ChEBI" id="CHEBI:58359"/>
    </ligand>
</feature>
<dbReference type="FunFam" id="3.40.50.880:FF:000010">
    <property type="entry name" value="uncharacterized protein LOC100176842 isoform X2"/>
    <property type="match status" value="1"/>
</dbReference>
<dbReference type="GO" id="GO:0016740">
    <property type="term" value="F:transferase activity"/>
    <property type="evidence" value="ECO:0007669"/>
    <property type="project" value="UniProtKB-KW"/>
</dbReference>
<dbReference type="GO" id="GO:0008614">
    <property type="term" value="P:pyridoxine metabolic process"/>
    <property type="evidence" value="ECO:0007669"/>
    <property type="project" value="TreeGrafter"/>
</dbReference>
<dbReference type="UniPathway" id="UPA00245"/>
<organism evidence="13 14">
    <name type="scientific">Acidisarcina polymorpha</name>
    <dbReference type="NCBI Taxonomy" id="2211140"/>
    <lineage>
        <taxon>Bacteria</taxon>
        <taxon>Pseudomonadati</taxon>
        <taxon>Acidobacteriota</taxon>
        <taxon>Terriglobia</taxon>
        <taxon>Terriglobales</taxon>
        <taxon>Acidobacteriaceae</taxon>
        <taxon>Acidisarcina</taxon>
    </lineage>
</organism>
<dbReference type="InterPro" id="IPR029062">
    <property type="entry name" value="Class_I_gatase-like"/>
</dbReference>
<dbReference type="GO" id="GO:0006543">
    <property type="term" value="P:L-glutamine catabolic process"/>
    <property type="evidence" value="ECO:0007669"/>
    <property type="project" value="UniProtKB-UniRule"/>
</dbReference>
<evidence type="ECO:0000256" key="9">
    <source>
        <dbReference type="ARBA" id="ARBA00064749"/>
    </source>
</evidence>
<accession>A0A2Z5G8M2</accession>
<dbReference type="PANTHER" id="PTHR31559:SF0">
    <property type="entry name" value="PYRIDOXAL 5'-PHOSPHATE SYNTHASE SUBUNIT SNO1-RELATED"/>
    <property type="match status" value="1"/>
</dbReference>
<dbReference type="Gene3D" id="3.40.50.880">
    <property type="match status" value="1"/>
</dbReference>
<comment type="function">
    <text evidence="8 10">Catalyzes the hydrolysis of glutamine to glutamate and ammonia as part of the biosynthesis of pyridoxal 5'-phosphate. The resulting ammonia molecule is channeled to the active site of PdxS.</text>
</comment>
<comment type="similarity">
    <text evidence="1 10">Belongs to the glutaminase PdxT/SNO family.</text>
</comment>
<comment type="subunit">
    <text evidence="9 10">In the presence of PdxS, forms a dodecamer of heterodimers. Only shows activity in the heterodimer.</text>
</comment>
<dbReference type="GO" id="GO:0004359">
    <property type="term" value="F:glutaminase activity"/>
    <property type="evidence" value="ECO:0007669"/>
    <property type="project" value="UniProtKB-UniRule"/>
</dbReference>
<dbReference type="EC" id="4.3.3.6" evidence="10"/>
<evidence type="ECO:0000256" key="2">
    <source>
        <dbReference type="ARBA" id="ARBA00022801"/>
    </source>
</evidence>
<dbReference type="PROSITE" id="PS01236">
    <property type="entry name" value="PDXT_SNO_1"/>
    <property type="match status" value="1"/>
</dbReference>
<reference evidence="13 14" key="1">
    <citation type="journal article" date="2018" name="Front. Microbiol.">
        <title>Hydrolytic Capabilities as a Key to Environmental Success: Chitinolytic and Cellulolytic Acidobacteria From Acidic Sub-arctic Soils and Boreal Peatlands.</title>
        <authorList>
            <person name="Belova S.E."/>
            <person name="Ravin N.V."/>
            <person name="Pankratov T.A."/>
            <person name="Rakitin A.L."/>
            <person name="Ivanova A.A."/>
            <person name="Beletsky A.V."/>
            <person name="Mardanov A.V."/>
            <person name="Sinninghe Damste J.S."/>
            <person name="Dedysh S.N."/>
        </authorList>
    </citation>
    <scope>NUCLEOTIDE SEQUENCE [LARGE SCALE GENOMIC DNA]</scope>
    <source>
        <strain evidence="13 14">SBC82</strain>
    </source>
</reference>
<evidence type="ECO:0000313" key="13">
    <source>
        <dbReference type="EMBL" id="AXC14916.1"/>
    </source>
</evidence>
<keyword evidence="4 10" id="KW-0315">Glutamine amidotransferase</keyword>
<dbReference type="InterPro" id="IPR002161">
    <property type="entry name" value="PdxT/SNO"/>
</dbReference>
<feature type="binding site" evidence="10 12">
    <location>
        <position position="125"/>
    </location>
    <ligand>
        <name>L-glutamine</name>
        <dbReference type="ChEBI" id="CHEBI:58359"/>
    </ligand>
</feature>
<comment type="catalytic activity">
    <reaction evidence="7 10">
        <text>L-glutamine + H2O = L-glutamate + NH4(+)</text>
        <dbReference type="Rhea" id="RHEA:15889"/>
        <dbReference type="ChEBI" id="CHEBI:15377"/>
        <dbReference type="ChEBI" id="CHEBI:28938"/>
        <dbReference type="ChEBI" id="CHEBI:29985"/>
        <dbReference type="ChEBI" id="CHEBI:58359"/>
        <dbReference type="EC" id="3.5.1.2"/>
    </reaction>
</comment>
<keyword evidence="5 10" id="KW-0456">Lyase</keyword>
<evidence type="ECO:0000256" key="8">
    <source>
        <dbReference type="ARBA" id="ARBA00054599"/>
    </source>
</evidence>
<dbReference type="GO" id="GO:0036381">
    <property type="term" value="F:pyridoxal 5'-phosphate synthase (glutamine hydrolysing) activity"/>
    <property type="evidence" value="ECO:0007669"/>
    <property type="project" value="UniProtKB-UniRule"/>
</dbReference>
<evidence type="ECO:0000256" key="4">
    <source>
        <dbReference type="ARBA" id="ARBA00022962"/>
    </source>
</evidence>
<feature type="active site" description="Nucleophile" evidence="10 11">
    <location>
        <position position="98"/>
    </location>
</feature>
<dbReference type="GO" id="GO:0005829">
    <property type="term" value="C:cytosol"/>
    <property type="evidence" value="ECO:0007669"/>
    <property type="project" value="TreeGrafter"/>
</dbReference>
<evidence type="ECO:0000256" key="11">
    <source>
        <dbReference type="PIRSR" id="PIRSR005639-1"/>
    </source>
</evidence>
<evidence type="ECO:0000256" key="10">
    <source>
        <dbReference type="HAMAP-Rule" id="MF_01615"/>
    </source>
</evidence>
<dbReference type="NCBIfam" id="TIGR03800">
    <property type="entry name" value="PLP_synth_Pdx2"/>
    <property type="match status" value="1"/>
</dbReference>
<evidence type="ECO:0000256" key="3">
    <source>
        <dbReference type="ARBA" id="ARBA00022898"/>
    </source>
</evidence>
<dbReference type="InterPro" id="IPR021196">
    <property type="entry name" value="PdxT/SNO_CS"/>
</dbReference>
<dbReference type="KEGG" id="abas:ACPOL_5670"/>
<dbReference type="HAMAP" id="MF_01615">
    <property type="entry name" value="PdxT"/>
    <property type="match status" value="1"/>
</dbReference>
<dbReference type="GO" id="GO:1903600">
    <property type="term" value="C:glutaminase complex"/>
    <property type="evidence" value="ECO:0007669"/>
    <property type="project" value="TreeGrafter"/>
</dbReference>
<feature type="active site" description="Charge relay system" evidence="10 11">
    <location>
        <position position="189"/>
    </location>
</feature>
<dbReference type="PROSITE" id="PS51130">
    <property type="entry name" value="PDXT_SNO_2"/>
    <property type="match status" value="1"/>
</dbReference>
<comment type="pathway">
    <text evidence="10">Cofactor biosynthesis; pyridoxal 5'-phosphate biosynthesis.</text>
</comment>
<evidence type="ECO:0000313" key="14">
    <source>
        <dbReference type="Proteomes" id="UP000253606"/>
    </source>
</evidence>
<dbReference type="AlphaFoldDB" id="A0A2Z5G8M2"/>
<name>A0A2Z5G8M2_9BACT</name>
<comment type="catalytic activity">
    <reaction evidence="6 10">
        <text>aldehydo-D-ribose 5-phosphate + D-glyceraldehyde 3-phosphate + L-glutamine = pyridoxal 5'-phosphate + L-glutamate + phosphate + 3 H2O + H(+)</text>
        <dbReference type="Rhea" id="RHEA:31507"/>
        <dbReference type="ChEBI" id="CHEBI:15377"/>
        <dbReference type="ChEBI" id="CHEBI:15378"/>
        <dbReference type="ChEBI" id="CHEBI:29985"/>
        <dbReference type="ChEBI" id="CHEBI:43474"/>
        <dbReference type="ChEBI" id="CHEBI:58273"/>
        <dbReference type="ChEBI" id="CHEBI:58359"/>
        <dbReference type="ChEBI" id="CHEBI:59776"/>
        <dbReference type="ChEBI" id="CHEBI:597326"/>
        <dbReference type="EC" id="4.3.3.6"/>
    </reaction>
</comment>
<evidence type="ECO:0000256" key="5">
    <source>
        <dbReference type="ARBA" id="ARBA00023239"/>
    </source>
</evidence>
<dbReference type="PROSITE" id="PS51273">
    <property type="entry name" value="GATASE_TYPE_1"/>
    <property type="match status" value="1"/>
</dbReference>
<dbReference type="Pfam" id="PF01174">
    <property type="entry name" value="SNO"/>
    <property type="match status" value="1"/>
</dbReference>
<keyword evidence="3 10" id="KW-0663">Pyridoxal phosphate</keyword>
<dbReference type="SUPFAM" id="SSF52317">
    <property type="entry name" value="Class I glutamine amidotransferase-like"/>
    <property type="match status" value="1"/>
</dbReference>
<dbReference type="PANTHER" id="PTHR31559">
    <property type="entry name" value="PYRIDOXAL 5'-PHOSPHATE SYNTHASE SUBUNIT SNO"/>
    <property type="match status" value="1"/>
</dbReference>